<dbReference type="Proteomes" id="UP000593571">
    <property type="component" value="Unassembled WGS sequence"/>
</dbReference>
<dbReference type="InterPro" id="IPR006888">
    <property type="entry name" value="XLR/SYCP3/FAM9_dom"/>
</dbReference>
<evidence type="ECO:0000313" key="4">
    <source>
        <dbReference type="Proteomes" id="UP000593571"/>
    </source>
</evidence>
<evidence type="ECO:0000313" key="3">
    <source>
        <dbReference type="EMBL" id="KAF6436487.1"/>
    </source>
</evidence>
<gene>
    <name evidence="3" type="ORF">HJG63_018758</name>
</gene>
<organism evidence="3 4">
    <name type="scientific">Rousettus aegyptiacus</name>
    <name type="common">Egyptian fruit bat</name>
    <name type="synonym">Pteropus aegyptiacus</name>
    <dbReference type="NCBI Taxonomy" id="9407"/>
    <lineage>
        <taxon>Eukaryota</taxon>
        <taxon>Metazoa</taxon>
        <taxon>Chordata</taxon>
        <taxon>Craniata</taxon>
        <taxon>Vertebrata</taxon>
        <taxon>Euteleostomi</taxon>
        <taxon>Mammalia</taxon>
        <taxon>Eutheria</taxon>
        <taxon>Laurasiatheria</taxon>
        <taxon>Chiroptera</taxon>
        <taxon>Yinpterochiroptera</taxon>
        <taxon>Pteropodoidea</taxon>
        <taxon>Pteropodidae</taxon>
        <taxon>Rousettinae</taxon>
        <taxon>Rousettus</taxon>
    </lineage>
</organism>
<accession>A0A7J8ELV7</accession>
<name>A0A7J8ELV7_ROUAE</name>
<reference evidence="3 4" key="1">
    <citation type="journal article" date="2020" name="Nature">
        <title>Six reference-quality genomes reveal evolution of bat adaptations.</title>
        <authorList>
            <person name="Jebb D."/>
            <person name="Huang Z."/>
            <person name="Pippel M."/>
            <person name="Hughes G.M."/>
            <person name="Lavrichenko K."/>
            <person name="Devanna P."/>
            <person name="Winkler S."/>
            <person name="Jermiin L.S."/>
            <person name="Skirmuntt E.C."/>
            <person name="Katzourakis A."/>
            <person name="Burkitt-Gray L."/>
            <person name="Ray D.A."/>
            <person name="Sullivan K.A.M."/>
            <person name="Roscito J.G."/>
            <person name="Kirilenko B.M."/>
            <person name="Davalos L.M."/>
            <person name="Corthals A.P."/>
            <person name="Power M.L."/>
            <person name="Jones G."/>
            <person name="Ransome R.D."/>
            <person name="Dechmann D.K.N."/>
            <person name="Locatelli A.G."/>
            <person name="Puechmaille S.J."/>
            <person name="Fedrigo O."/>
            <person name="Jarvis E.D."/>
            <person name="Hiller M."/>
            <person name="Vernes S.C."/>
            <person name="Myers E.W."/>
            <person name="Teeling E.C."/>
        </authorList>
    </citation>
    <scope>NUCLEOTIDE SEQUENCE [LARGE SCALE GENOMIC DNA]</scope>
    <source>
        <strain evidence="3">MRouAeg1</strain>
        <tissue evidence="3">Muscle</tissue>
    </source>
</reference>
<evidence type="ECO:0000259" key="2">
    <source>
        <dbReference type="Pfam" id="PF04803"/>
    </source>
</evidence>
<feature type="domain" description="XLR/SYCP3/FAM9" evidence="2">
    <location>
        <begin position="9"/>
        <end position="140"/>
    </location>
</feature>
<dbReference type="PANTHER" id="PTHR19368:SF18">
    <property type="entry name" value="XLR_SYCP3_FAM9 DOMAIN-CONTAINING PROTEIN"/>
    <property type="match status" value="1"/>
</dbReference>
<dbReference type="GO" id="GO:0007286">
    <property type="term" value="P:spermatid development"/>
    <property type="evidence" value="ECO:0007669"/>
    <property type="project" value="TreeGrafter"/>
</dbReference>
<comment type="similarity">
    <text evidence="1">Belongs to the XLR/SYCP3 family.</text>
</comment>
<dbReference type="EMBL" id="JACASE010000009">
    <property type="protein sequence ID" value="KAF6436487.1"/>
    <property type="molecule type" value="Genomic_DNA"/>
</dbReference>
<dbReference type="GO" id="GO:0000795">
    <property type="term" value="C:synaptonemal complex"/>
    <property type="evidence" value="ECO:0007669"/>
    <property type="project" value="TreeGrafter"/>
</dbReference>
<evidence type="ECO:0000256" key="1">
    <source>
        <dbReference type="ARBA" id="ARBA00010283"/>
    </source>
</evidence>
<dbReference type="InterPro" id="IPR051443">
    <property type="entry name" value="XLR/SYCP3"/>
</dbReference>
<proteinExistence type="inferred from homology"/>
<dbReference type="GO" id="GO:0051321">
    <property type="term" value="P:meiotic cell cycle"/>
    <property type="evidence" value="ECO:0007669"/>
    <property type="project" value="TreeGrafter"/>
</dbReference>
<sequence>MFNIGDMRKVLQAKRKRFITNTNASLEVINQKLIGSRKKHQEKRLKHYHKYSQQFTTLFQEWDADVQKAKAQEERLAILFQEQRKIFQQARLAQIQKLKKMKTLYDEFLKSMEDLEKSHEYFLTNEESEFKQELASMHKKIMLDAQQQELAVVKKSLESLLF</sequence>
<keyword evidence="4" id="KW-1185">Reference proteome</keyword>
<dbReference type="PANTHER" id="PTHR19368">
    <property type="entry name" value="XLR/SCP3/FAM9"/>
    <property type="match status" value="1"/>
</dbReference>
<dbReference type="Pfam" id="PF04803">
    <property type="entry name" value="Cor1"/>
    <property type="match status" value="1"/>
</dbReference>
<protein>
    <submittedName>
        <fullName evidence="3">Synaptonemal complex protein 3</fullName>
    </submittedName>
</protein>
<dbReference type="AlphaFoldDB" id="A0A7J8ELV7"/>
<comment type="caution">
    <text evidence="3">The sequence shown here is derived from an EMBL/GenBank/DDBJ whole genome shotgun (WGS) entry which is preliminary data.</text>
</comment>